<comment type="similarity">
    <text evidence="1 5">Belongs to the GPN-loop GTPase family.</text>
</comment>
<keyword evidence="7" id="KW-1185">Reference proteome</keyword>
<comment type="function">
    <text evidence="5">Small GTPase required for proper localization of RNA polymerase II and III (RNAPII and RNAPIII). May act at an RNAP assembly step prior to nuclear import.</text>
</comment>
<dbReference type="InterPro" id="IPR030231">
    <property type="entry name" value="Gpn2"/>
</dbReference>
<protein>
    <recommendedName>
        <fullName evidence="5">GPN-loop GTPase 2</fullName>
    </recommendedName>
</protein>
<evidence type="ECO:0000256" key="3">
    <source>
        <dbReference type="ARBA" id="ARBA00022801"/>
    </source>
</evidence>
<dbReference type="Pfam" id="PF03029">
    <property type="entry name" value="ATP_bind_1"/>
    <property type="match status" value="1"/>
</dbReference>
<dbReference type="PANTHER" id="PTHR21231:SF3">
    <property type="entry name" value="GPN-LOOP GTPASE 2"/>
    <property type="match status" value="1"/>
</dbReference>
<evidence type="ECO:0000256" key="4">
    <source>
        <dbReference type="ARBA" id="ARBA00023134"/>
    </source>
</evidence>
<sequence>MPFGQLVIGPPGSGKTTYCNGVQQYMELTGRKVAIVNLDPANDAVPYAAAVDVSELVDLESVQEQMQLGPNGGLVYCIDFLLKNIDWLGTKLKPLEKEDCYFLFDCPGQVELFTLHESLRGIVRHLTGKSHYRLAAVHLVDAHLCSDPHKYISAVLLSLSAMLHLELPHVNVLSKMDLIKQYGDLAFQLDYYLEAQDLSMVLQTMTGNAAFSERFKSLSSAISEVVDEFGLVGFTPLAIEDKESVSNLINIVDKANGFLYSGTMGRSPYPAELKLGAQTLASGQDLRRAHQEKYVEGDVEERHTREDEI</sequence>
<dbReference type="GO" id="GO:0003924">
    <property type="term" value="F:GTPase activity"/>
    <property type="evidence" value="ECO:0007669"/>
    <property type="project" value="TreeGrafter"/>
</dbReference>
<proteinExistence type="inferred from homology"/>
<dbReference type="EMBL" id="CAJHUC010000393">
    <property type="protein sequence ID" value="CAD7695827.1"/>
    <property type="molecule type" value="Genomic_DNA"/>
</dbReference>
<dbReference type="CDD" id="cd17871">
    <property type="entry name" value="GPN2"/>
    <property type="match status" value="1"/>
</dbReference>
<dbReference type="PANTHER" id="PTHR21231">
    <property type="entry name" value="XPA-BINDING PROTEIN 1-RELATED"/>
    <property type="match status" value="1"/>
</dbReference>
<keyword evidence="4 5" id="KW-0342">GTP-binding</keyword>
<dbReference type="GO" id="GO:0005525">
    <property type="term" value="F:GTP binding"/>
    <property type="evidence" value="ECO:0007669"/>
    <property type="project" value="UniProtKB-KW"/>
</dbReference>
<name>A0A8S1ILH9_9CHLO</name>
<keyword evidence="2 5" id="KW-0547">Nucleotide-binding</keyword>
<dbReference type="InterPro" id="IPR004130">
    <property type="entry name" value="Gpn"/>
</dbReference>
<comment type="subunit">
    <text evidence="5">Binds to RNA polymerase II (RNAPII).</text>
</comment>
<dbReference type="Gene3D" id="3.40.50.300">
    <property type="entry name" value="P-loop containing nucleotide triphosphate hydrolases"/>
    <property type="match status" value="1"/>
</dbReference>
<reference evidence="6" key="1">
    <citation type="submission" date="2020-12" db="EMBL/GenBank/DDBJ databases">
        <authorList>
            <person name="Iha C."/>
        </authorList>
    </citation>
    <scope>NUCLEOTIDE SEQUENCE</scope>
</reference>
<dbReference type="GO" id="GO:0005737">
    <property type="term" value="C:cytoplasm"/>
    <property type="evidence" value="ECO:0007669"/>
    <property type="project" value="TreeGrafter"/>
</dbReference>
<dbReference type="Proteomes" id="UP000708148">
    <property type="component" value="Unassembled WGS sequence"/>
</dbReference>
<dbReference type="OrthoDB" id="5839at2759"/>
<accession>A0A8S1ILH9</accession>
<evidence type="ECO:0000313" key="7">
    <source>
        <dbReference type="Proteomes" id="UP000708148"/>
    </source>
</evidence>
<gene>
    <name evidence="6" type="ORF">OSTQU699_LOCUS1188</name>
</gene>
<evidence type="ECO:0000313" key="6">
    <source>
        <dbReference type="EMBL" id="CAD7695827.1"/>
    </source>
</evidence>
<keyword evidence="3 5" id="KW-0378">Hydrolase</keyword>
<comment type="caution">
    <text evidence="6">The sequence shown here is derived from an EMBL/GenBank/DDBJ whole genome shotgun (WGS) entry which is preliminary data.</text>
</comment>
<evidence type="ECO:0000256" key="2">
    <source>
        <dbReference type="ARBA" id="ARBA00022741"/>
    </source>
</evidence>
<dbReference type="AlphaFoldDB" id="A0A8S1ILH9"/>
<dbReference type="SUPFAM" id="SSF52540">
    <property type="entry name" value="P-loop containing nucleoside triphosphate hydrolases"/>
    <property type="match status" value="1"/>
</dbReference>
<dbReference type="FunFam" id="3.40.50.300:FF:000338">
    <property type="entry name" value="GPN-loop GTPase 2"/>
    <property type="match status" value="1"/>
</dbReference>
<dbReference type="InterPro" id="IPR027417">
    <property type="entry name" value="P-loop_NTPase"/>
</dbReference>
<evidence type="ECO:0000256" key="1">
    <source>
        <dbReference type="ARBA" id="ARBA00005290"/>
    </source>
</evidence>
<organism evidence="6 7">
    <name type="scientific">Ostreobium quekettii</name>
    <dbReference type="NCBI Taxonomy" id="121088"/>
    <lineage>
        <taxon>Eukaryota</taxon>
        <taxon>Viridiplantae</taxon>
        <taxon>Chlorophyta</taxon>
        <taxon>core chlorophytes</taxon>
        <taxon>Ulvophyceae</taxon>
        <taxon>TCBD clade</taxon>
        <taxon>Bryopsidales</taxon>
        <taxon>Ostreobineae</taxon>
        <taxon>Ostreobiaceae</taxon>
        <taxon>Ostreobium</taxon>
    </lineage>
</organism>
<evidence type="ECO:0000256" key="5">
    <source>
        <dbReference type="RuleBase" id="RU365059"/>
    </source>
</evidence>